<keyword evidence="9" id="KW-0418">Kinase</keyword>
<evidence type="ECO:0000256" key="1">
    <source>
        <dbReference type="ARBA" id="ARBA00000085"/>
    </source>
</evidence>
<evidence type="ECO:0000256" key="6">
    <source>
        <dbReference type="ARBA" id="ARBA00022553"/>
    </source>
</evidence>
<dbReference type="InterPro" id="IPR036097">
    <property type="entry name" value="HisK_dim/P_sf"/>
</dbReference>
<comment type="caution">
    <text evidence="20">The sequence shown here is derived from an EMBL/GenBank/DDBJ whole genome shotgun (WGS) entry which is preliminary data.</text>
</comment>
<dbReference type="InterPro" id="IPR003594">
    <property type="entry name" value="HATPase_dom"/>
</dbReference>
<dbReference type="SUPFAM" id="SSF47384">
    <property type="entry name" value="Homodimeric domain of signal transducing histidine kinase"/>
    <property type="match status" value="1"/>
</dbReference>
<dbReference type="FunFam" id="3.30.565.10:FF:000010">
    <property type="entry name" value="Sensor histidine kinase RcsC"/>
    <property type="match status" value="1"/>
</dbReference>
<keyword evidence="15" id="KW-0175">Coiled coil</keyword>
<keyword evidence="11" id="KW-0902">Two-component regulatory system</keyword>
<comment type="catalytic activity">
    <reaction evidence="1">
        <text>ATP + protein L-histidine = ADP + protein N-phospho-L-histidine.</text>
        <dbReference type="EC" id="2.7.13.3"/>
    </reaction>
</comment>
<dbReference type="PANTHER" id="PTHR45339:SF1">
    <property type="entry name" value="HYBRID SIGNAL TRANSDUCTION HISTIDINE KINASE J"/>
    <property type="match status" value="1"/>
</dbReference>
<dbReference type="SMART" id="SM00388">
    <property type="entry name" value="HisKA"/>
    <property type="match status" value="1"/>
</dbReference>
<evidence type="ECO:0000259" key="19">
    <source>
        <dbReference type="PROSITE" id="PS50885"/>
    </source>
</evidence>
<dbReference type="EMBL" id="LQWZ01000004">
    <property type="protein sequence ID" value="OAH59275.1"/>
    <property type="molecule type" value="Genomic_DNA"/>
</dbReference>
<evidence type="ECO:0000256" key="9">
    <source>
        <dbReference type="ARBA" id="ARBA00022777"/>
    </source>
</evidence>
<evidence type="ECO:0000256" key="7">
    <source>
        <dbReference type="ARBA" id="ARBA00022679"/>
    </source>
</evidence>
<dbReference type="PANTHER" id="PTHR45339">
    <property type="entry name" value="HYBRID SIGNAL TRANSDUCTION HISTIDINE KINASE J"/>
    <property type="match status" value="1"/>
</dbReference>
<dbReference type="RefSeq" id="WP_063974405.1">
    <property type="nucleotide sequence ID" value="NZ_LQWZ01000004.1"/>
</dbReference>
<dbReference type="CDD" id="cd17546">
    <property type="entry name" value="REC_hyHK_CKI1_RcsC-like"/>
    <property type="match status" value="1"/>
</dbReference>
<evidence type="ECO:0000256" key="11">
    <source>
        <dbReference type="ARBA" id="ARBA00023012"/>
    </source>
</evidence>
<keyword evidence="6 14" id="KW-0597">Phosphoprotein</keyword>
<evidence type="ECO:0000256" key="10">
    <source>
        <dbReference type="ARBA" id="ARBA00022840"/>
    </source>
</evidence>
<evidence type="ECO:0000256" key="4">
    <source>
        <dbReference type="ARBA" id="ARBA00012438"/>
    </source>
</evidence>
<evidence type="ECO:0000259" key="17">
    <source>
        <dbReference type="PROSITE" id="PS50109"/>
    </source>
</evidence>
<keyword evidence="8" id="KW-0547">Nucleotide-binding</keyword>
<comment type="similarity">
    <text evidence="3">In the N-terminal section; belongs to the phytochrome family.</text>
</comment>
<dbReference type="Pfam" id="PF00512">
    <property type="entry name" value="HisKA"/>
    <property type="match status" value="1"/>
</dbReference>
<dbReference type="SUPFAM" id="SSF52172">
    <property type="entry name" value="CheY-like"/>
    <property type="match status" value="1"/>
</dbReference>
<dbReference type="PROSITE" id="PS50110">
    <property type="entry name" value="RESPONSE_REGULATORY"/>
    <property type="match status" value="1"/>
</dbReference>
<dbReference type="InterPro" id="IPR024478">
    <property type="entry name" value="HlyB_4HB_MCP"/>
</dbReference>
<dbReference type="InterPro" id="IPR005467">
    <property type="entry name" value="His_kinase_dom"/>
</dbReference>
<evidence type="ECO:0000256" key="2">
    <source>
        <dbReference type="ARBA" id="ARBA00004651"/>
    </source>
</evidence>
<dbReference type="SUPFAM" id="SSF55874">
    <property type="entry name" value="ATPase domain of HSP90 chaperone/DNA topoisomerase II/histidine kinase"/>
    <property type="match status" value="1"/>
</dbReference>
<dbReference type="Pfam" id="PF13185">
    <property type="entry name" value="GAF_2"/>
    <property type="match status" value="1"/>
</dbReference>
<evidence type="ECO:0000256" key="12">
    <source>
        <dbReference type="ARBA" id="ARBA00023136"/>
    </source>
</evidence>
<dbReference type="InterPro" id="IPR011006">
    <property type="entry name" value="CheY-like_superfamily"/>
</dbReference>
<feature type="transmembrane region" description="Helical" evidence="16">
    <location>
        <begin position="182"/>
        <end position="204"/>
    </location>
</feature>
<keyword evidence="7" id="KW-0808">Transferase</keyword>
<dbReference type="OrthoDB" id="9790669at2"/>
<proteinExistence type="inferred from homology"/>
<evidence type="ECO:0000256" key="13">
    <source>
        <dbReference type="ARBA" id="ARBA00074306"/>
    </source>
</evidence>
<name>A0A177L1V8_9BACI</name>
<dbReference type="InterPro" id="IPR001789">
    <property type="entry name" value="Sig_transdc_resp-reg_receiver"/>
</dbReference>
<evidence type="ECO:0000259" key="18">
    <source>
        <dbReference type="PROSITE" id="PS50110"/>
    </source>
</evidence>
<dbReference type="SUPFAM" id="SSF55781">
    <property type="entry name" value="GAF domain-like"/>
    <property type="match status" value="1"/>
</dbReference>
<dbReference type="Gene3D" id="3.30.565.10">
    <property type="entry name" value="Histidine kinase-like ATPase, C-terminal domain"/>
    <property type="match status" value="1"/>
</dbReference>
<sequence length="931" mass="105309">MTFKKKLFLAFGIIYGIDALMHIYVGTRMVNFNQEMENFTKSNEVLMYANIIQDGLNDYSKESRDLIANPPEDLQGTIEVNRDKHLQDVNLAINSLEKLGESEESQEIVENLKATMRTYAEIDKEMSTLIKEGKNEEAAELYWYKGRESMDSINEVAFQLKNKENSIAAENSIEINKTYNQIFIIAKVYVSVSYLLGLTMLLFIRRNVTSRLNKVSSVMSEVNFNSLNKLPRIHLKTKDEIGKIAISFNEMAEALETHTRQEKELKNAAEKQSWLKTKIAEIATMYPGIDNVETLAHIFITKVTPMVRGAYGVIYIKEDTRYNGSFQKLAAYADHYDNQQEVGASSFHLGEGIVGQCALENRIISLNQVPEDYIKITSGLGSARPSNVLVLPAEFQGEVLAVIELASFEPFNDLEEMLLQEVMSNLGTNIKSILRHMQVEKLLQESQALTEELQSQSEELQSQQEELRNVNEQLEEQYEHSEQKTKEVEKVKDILEEKAQQLTLSSQYKSEFLANMSHELRTPLNSLLILAQMLTDNVDGNLTDKQVSYAKTIYSSGNDLLHLINDILDIVKIEAGKTEVMSKDVELTNVKEFVEAQFTPVARKKNIQLHVQLASDLSEIIHTDKQRLQQILKNLLSNAFKFTEHGAVTLTIEKVEKGMFSKEKEDAFTLSNIEFVFSVKDTGIGIAAENQDIIFDAFKQADGTISRKYGGTGLGLSISRELAHLLGGFIEVESIEGYGSTFTLYLPHYQNIVKEEGQNIARKEIAHSEAEAATTHLENSSNVPVVSAEYPFQTEDSWKQIPERKALLEGKKILVVDDDMRNVFALTTALESYQVEVMFAENGKDGITVLQGNPDIDLVIMDIMMPEMDGFETIRVIRQLPEFQSLPIIALTAKAMKNDRKECIEAGASDYISKPVNLDQLFSIIRVWLYR</sequence>
<feature type="modified residue" description="4-aspartylphosphate" evidence="14">
    <location>
        <position position="862"/>
    </location>
</feature>
<dbReference type="InterPro" id="IPR036890">
    <property type="entry name" value="HATPase_C_sf"/>
</dbReference>
<dbReference type="Pfam" id="PF00672">
    <property type="entry name" value="HAMP"/>
    <property type="match status" value="1"/>
</dbReference>
<reference evidence="20 21" key="1">
    <citation type="submission" date="2016-01" db="EMBL/GenBank/DDBJ databases">
        <title>Investigation of taxonomic status of Bacillus aminovorans.</title>
        <authorList>
            <person name="Verma A."/>
            <person name="Pal Y."/>
            <person name="Krishnamurthi S."/>
        </authorList>
    </citation>
    <scope>NUCLEOTIDE SEQUENCE [LARGE SCALE GENOMIC DNA]</scope>
    <source>
        <strain evidence="20 21">DSM 4337</strain>
    </source>
</reference>
<dbReference type="GO" id="GO:0005886">
    <property type="term" value="C:plasma membrane"/>
    <property type="evidence" value="ECO:0007669"/>
    <property type="project" value="UniProtKB-SubCell"/>
</dbReference>
<dbReference type="CDD" id="cd16922">
    <property type="entry name" value="HATPase_EvgS-ArcB-TorS-like"/>
    <property type="match status" value="1"/>
</dbReference>
<accession>A0A177L1V8</accession>
<dbReference type="PROSITE" id="PS50885">
    <property type="entry name" value="HAMP"/>
    <property type="match status" value="1"/>
</dbReference>
<dbReference type="EC" id="2.7.13.3" evidence="4"/>
<dbReference type="Pfam" id="PF00072">
    <property type="entry name" value="Response_reg"/>
    <property type="match status" value="1"/>
</dbReference>
<comment type="subcellular location">
    <subcellularLocation>
        <location evidence="2">Cell membrane</location>
        <topology evidence="2">Multi-pass membrane protein</topology>
    </subcellularLocation>
</comment>
<dbReference type="CDD" id="cd00082">
    <property type="entry name" value="HisKA"/>
    <property type="match status" value="1"/>
</dbReference>
<feature type="coiled-coil region" evidence="15">
    <location>
        <begin position="439"/>
        <end position="501"/>
    </location>
</feature>
<dbReference type="CDD" id="cd06225">
    <property type="entry name" value="HAMP"/>
    <property type="match status" value="1"/>
</dbReference>
<evidence type="ECO:0000256" key="14">
    <source>
        <dbReference type="PROSITE-ProRule" id="PRU00169"/>
    </source>
</evidence>
<dbReference type="Pfam" id="PF02518">
    <property type="entry name" value="HATPase_c"/>
    <property type="match status" value="1"/>
</dbReference>
<dbReference type="Gene3D" id="3.40.50.2300">
    <property type="match status" value="1"/>
</dbReference>
<dbReference type="Gene3D" id="1.10.287.130">
    <property type="match status" value="1"/>
</dbReference>
<evidence type="ECO:0000256" key="16">
    <source>
        <dbReference type="SAM" id="Phobius"/>
    </source>
</evidence>
<dbReference type="GO" id="GO:0005524">
    <property type="term" value="F:ATP binding"/>
    <property type="evidence" value="ECO:0007669"/>
    <property type="project" value="UniProtKB-KW"/>
</dbReference>
<dbReference type="SMART" id="SM00448">
    <property type="entry name" value="REC"/>
    <property type="match status" value="1"/>
</dbReference>
<organism evidence="20 21">
    <name type="scientific">Domibacillus aminovorans</name>
    <dbReference type="NCBI Taxonomy" id="29332"/>
    <lineage>
        <taxon>Bacteria</taxon>
        <taxon>Bacillati</taxon>
        <taxon>Bacillota</taxon>
        <taxon>Bacilli</taxon>
        <taxon>Bacillales</taxon>
        <taxon>Bacillaceae</taxon>
        <taxon>Domibacillus</taxon>
    </lineage>
</organism>
<evidence type="ECO:0000256" key="15">
    <source>
        <dbReference type="SAM" id="Coils"/>
    </source>
</evidence>
<evidence type="ECO:0000256" key="8">
    <source>
        <dbReference type="ARBA" id="ARBA00022741"/>
    </source>
</evidence>
<dbReference type="InterPro" id="IPR003660">
    <property type="entry name" value="HAMP_dom"/>
</dbReference>
<dbReference type="PRINTS" id="PR00344">
    <property type="entry name" value="BCTRLSENSOR"/>
</dbReference>
<dbReference type="InterPro" id="IPR029016">
    <property type="entry name" value="GAF-like_dom_sf"/>
</dbReference>
<keyword evidence="12 16" id="KW-0472">Membrane</keyword>
<evidence type="ECO:0000313" key="20">
    <source>
        <dbReference type="EMBL" id="OAH59275.1"/>
    </source>
</evidence>
<dbReference type="Proteomes" id="UP000077271">
    <property type="component" value="Unassembled WGS sequence"/>
</dbReference>
<keyword evidence="16" id="KW-0812">Transmembrane</keyword>
<keyword evidence="10" id="KW-0067">ATP-binding</keyword>
<feature type="domain" description="HAMP" evidence="19">
    <location>
        <begin position="206"/>
        <end position="260"/>
    </location>
</feature>
<dbReference type="GO" id="GO:0000155">
    <property type="term" value="F:phosphorelay sensor kinase activity"/>
    <property type="evidence" value="ECO:0007669"/>
    <property type="project" value="InterPro"/>
</dbReference>
<evidence type="ECO:0000313" key="21">
    <source>
        <dbReference type="Proteomes" id="UP000077271"/>
    </source>
</evidence>
<dbReference type="SMART" id="SM00304">
    <property type="entry name" value="HAMP"/>
    <property type="match status" value="1"/>
</dbReference>
<dbReference type="Gene3D" id="3.30.450.40">
    <property type="match status" value="1"/>
</dbReference>
<dbReference type="InterPro" id="IPR004358">
    <property type="entry name" value="Sig_transdc_His_kin-like_C"/>
</dbReference>
<dbReference type="Gene3D" id="6.10.340.10">
    <property type="match status" value="1"/>
</dbReference>
<feature type="transmembrane region" description="Helical" evidence="16">
    <location>
        <begin position="7"/>
        <end position="25"/>
    </location>
</feature>
<gene>
    <name evidence="20" type="ORF">AWH48_16175</name>
</gene>
<evidence type="ECO:0000256" key="3">
    <source>
        <dbReference type="ARBA" id="ARBA00006402"/>
    </source>
</evidence>
<evidence type="ECO:0000256" key="5">
    <source>
        <dbReference type="ARBA" id="ARBA00022475"/>
    </source>
</evidence>
<feature type="domain" description="Response regulatory" evidence="18">
    <location>
        <begin position="812"/>
        <end position="929"/>
    </location>
</feature>
<dbReference type="Pfam" id="PF12729">
    <property type="entry name" value="4HB_MCP_1"/>
    <property type="match status" value="1"/>
</dbReference>
<dbReference type="InterPro" id="IPR003661">
    <property type="entry name" value="HisK_dim/P_dom"/>
</dbReference>
<dbReference type="AlphaFoldDB" id="A0A177L1V8"/>
<dbReference type="PROSITE" id="PS50109">
    <property type="entry name" value="HIS_KIN"/>
    <property type="match status" value="1"/>
</dbReference>
<dbReference type="SMART" id="SM00387">
    <property type="entry name" value="HATPase_c"/>
    <property type="match status" value="1"/>
</dbReference>
<feature type="domain" description="Histidine kinase" evidence="17">
    <location>
        <begin position="515"/>
        <end position="750"/>
    </location>
</feature>
<protein>
    <recommendedName>
        <fullName evidence="13">Circadian input-output histidine kinase CikA</fullName>
        <ecNumber evidence="4">2.7.13.3</ecNumber>
    </recommendedName>
</protein>
<dbReference type="InterPro" id="IPR003018">
    <property type="entry name" value="GAF"/>
</dbReference>
<keyword evidence="16" id="KW-1133">Transmembrane helix</keyword>
<keyword evidence="5" id="KW-1003">Cell membrane</keyword>